<accession>A0A024FU59</accession>
<sequence length="151" mass="17379">MHHYIALCPQRINAWDDQSSCPAISFVRSMLTIFTVLFALASELLATFEKTSDSQFLLLPILSKYSFNFPSSFTKLIQTSFGISFPIVSSQYFLFIGKFREFWHIKSCFFFQFKSDIFALIGIEVVDRQSCCRNYPGIINDVVCDQRSTGF</sequence>
<keyword evidence="3" id="KW-1185">Reference proteome</keyword>
<keyword evidence="1" id="KW-0472">Membrane</keyword>
<evidence type="ECO:0000313" key="2">
    <source>
        <dbReference type="EMBL" id="CCI10199.1"/>
    </source>
</evidence>
<dbReference type="EMBL" id="CAIX01000135">
    <property type="protein sequence ID" value="CCI10199.1"/>
    <property type="molecule type" value="Genomic_DNA"/>
</dbReference>
<gene>
    <name evidence="2" type="ORF">BN9_075950</name>
</gene>
<name>A0A024FU59_9STRA</name>
<evidence type="ECO:0000256" key="1">
    <source>
        <dbReference type="SAM" id="Phobius"/>
    </source>
</evidence>
<keyword evidence="1" id="KW-0812">Transmembrane</keyword>
<proteinExistence type="predicted"/>
<feature type="transmembrane region" description="Helical" evidence="1">
    <location>
        <begin position="76"/>
        <end position="96"/>
    </location>
</feature>
<comment type="caution">
    <text evidence="2">The sequence shown here is derived from an EMBL/GenBank/DDBJ whole genome shotgun (WGS) entry which is preliminary data.</text>
</comment>
<evidence type="ECO:0000313" key="3">
    <source>
        <dbReference type="Proteomes" id="UP000053237"/>
    </source>
</evidence>
<feature type="transmembrane region" description="Helical" evidence="1">
    <location>
        <begin position="21"/>
        <end position="41"/>
    </location>
</feature>
<dbReference type="InParanoid" id="A0A024FU59"/>
<organism evidence="2 3">
    <name type="scientific">Albugo candida</name>
    <dbReference type="NCBI Taxonomy" id="65357"/>
    <lineage>
        <taxon>Eukaryota</taxon>
        <taxon>Sar</taxon>
        <taxon>Stramenopiles</taxon>
        <taxon>Oomycota</taxon>
        <taxon>Peronosporomycetes</taxon>
        <taxon>Albuginales</taxon>
        <taxon>Albuginaceae</taxon>
        <taxon>Albugo</taxon>
    </lineage>
</organism>
<protein>
    <submittedName>
        <fullName evidence="2">Uncharacterized protein</fullName>
    </submittedName>
</protein>
<reference evidence="2 3" key="1">
    <citation type="submission" date="2012-05" db="EMBL/GenBank/DDBJ databases">
        <title>Recombination and specialization in a pathogen metapopulation.</title>
        <authorList>
            <person name="Gardiner A."/>
            <person name="Kemen E."/>
            <person name="Schultz-Larsen T."/>
            <person name="MacLean D."/>
            <person name="Van Oosterhout C."/>
            <person name="Jones J.D.G."/>
        </authorList>
    </citation>
    <scope>NUCLEOTIDE SEQUENCE [LARGE SCALE GENOMIC DNA]</scope>
    <source>
        <strain evidence="2 3">Ac Nc2</strain>
    </source>
</reference>
<dbReference type="Proteomes" id="UP000053237">
    <property type="component" value="Unassembled WGS sequence"/>
</dbReference>
<keyword evidence="1" id="KW-1133">Transmembrane helix</keyword>
<dbReference type="AlphaFoldDB" id="A0A024FU59"/>